<evidence type="ECO:0000313" key="2">
    <source>
        <dbReference type="EMBL" id="VAH59442.1"/>
    </source>
</evidence>
<keyword evidence="1" id="KW-1133">Transmembrane helix</keyword>
<protein>
    <submittedName>
        <fullName evidence="2">Uncharacterized protein</fullName>
    </submittedName>
</protein>
<dbReference type="Gramene" id="TRITD3Av1G069140.1">
    <property type="protein sequence ID" value="TRITD3Av1G069140.1"/>
    <property type="gene ID" value="TRITD3Av1G069140"/>
</dbReference>
<evidence type="ECO:0000256" key="1">
    <source>
        <dbReference type="SAM" id="Phobius"/>
    </source>
</evidence>
<keyword evidence="1" id="KW-0472">Membrane</keyword>
<feature type="transmembrane region" description="Helical" evidence="1">
    <location>
        <begin position="69"/>
        <end position="95"/>
    </location>
</feature>
<keyword evidence="1" id="KW-0812">Transmembrane</keyword>
<evidence type="ECO:0000313" key="3">
    <source>
        <dbReference type="Proteomes" id="UP000324705"/>
    </source>
</evidence>
<keyword evidence="3" id="KW-1185">Reference proteome</keyword>
<organism evidence="2 3">
    <name type="scientific">Triticum turgidum subsp. durum</name>
    <name type="common">Durum wheat</name>
    <name type="synonym">Triticum durum</name>
    <dbReference type="NCBI Taxonomy" id="4567"/>
    <lineage>
        <taxon>Eukaryota</taxon>
        <taxon>Viridiplantae</taxon>
        <taxon>Streptophyta</taxon>
        <taxon>Embryophyta</taxon>
        <taxon>Tracheophyta</taxon>
        <taxon>Spermatophyta</taxon>
        <taxon>Magnoliopsida</taxon>
        <taxon>Liliopsida</taxon>
        <taxon>Poales</taxon>
        <taxon>Poaceae</taxon>
        <taxon>BOP clade</taxon>
        <taxon>Pooideae</taxon>
        <taxon>Triticodae</taxon>
        <taxon>Triticeae</taxon>
        <taxon>Triticinae</taxon>
        <taxon>Triticum</taxon>
    </lineage>
</organism>
<dbReference type="Proteomes" id="UP000324705">
    <property type="component" value="Chromosome 3A"/>
</dbReference>
<reference evidence="2 3" key="1">
    <citation type="submission" date="2017-09" db="EMBL/GenBank/DDBJ databases">
        <authorList>
            <consortium name="International Durum Wheat Genome Sequencing Consortium (IDWGSC)"/>
            <person name="Milanesi L."/>
        </authorList>
    </citation>
    <scope>NUCLEOTIDE SEQUENCE [LARGE SCALE GENOMIC DNA]</scope>
    <source>
        <strain evidence="3">cv. Svevo</strain>
    </source>
</reference>
<gene>
    <name evidence="2" type="ORF">TRITD_3Av1G069140</name>
</gene>
<dbReference type="EMBL" id="LT934115">
    <property type="protein sequence ID" value="VAH59442.1"/>
    <property type="molecule type" value="Genomic_DNA"/>
</dbReference>
<dbReference type="AlphaFoldDB" id="A0A9R0VJF0"/>
<proteinExistence type="predicted"/>
<sequence>MIQSIGYSSMVMDLAEEMLFSHHCFNPMLSFHAISFTALDIFVGNAERSYQLNQCGLTCSVGTVKFVDILFYSAVTLFSFHFFFINVMESVIIVISFPSERNCLSALGFNFKASSVQSATTYRLLHLDGFASLCTVCFNTPVTILLSPAIFPLV</sequence>
<name>A0A9R0VJF0_TRITD</name>
<accession>A0A9R0VJF0</accession>